<dbReference type="InterPro" id="IPR036388">
    <property type="entry name" value="WH-like_DNA-bd_sf"/>
</dbReference>
<evidence type="ECO:0000256" key="5">
    <source>
        <dbReference type="ARBA" id="ARBA00023125"/>
    </source>
</evidence>
<accession>A0ABQ5NQ49</accession>
<reference evidence="9" key="1">
    <citation type="submission" date="2022-08" db="EMBL/GenBank/DDBJ databases">
        <title>Draft genome sequence of Lysinibacillus sp. strain KH24.</title>
        <authorList>
            <person name="Kanbe H."/>
            <person name="Itoh H."/>
        </authorList>
    </citation>
    <scope>NUCLEOTIDE SEQUENCE</scope>
    <source>
        <strain evidence="9">KH24</strain>
    </source>
</reference>
<proteinExistence type="inferred from homology"/>
<evidence type="ECO:0000313" key="10">
    <source>
        <dbReference type="Proteomes" id="UP001065593"/>
    </source>
</evidence>
<keyword evidence="3" id="KW-0902">Two-component regulatory system</keyword>
<comment type="subcellular location">
    <subcellularLocation>
        <location evidence="1">Cytoplasm</location>
    </subcellularLocation>
</comment>
<evidence type="ECO:0000256" key="4">
    <source>
        <dbReference type="ARBA" id="ARBA00023015"/>
    </source>
</evidence>
<dbReference type="PANTHER" id="PTHR35807">
    <property type="entry name" value="TRANSCRIPTIONAL REGULATOR REDD-RELATED"/>
    <property type="match status" value="1"/>
</dbReference>
<sequence>MRVVLVDDEHLPLTRLKTLLEKYDVFELSVVGVYMGAHEALSSIQSVQPDVVFLDIMMPDMDGLELGEKILELLPNVEVVFTSGFDKFAIDAFNLHAIDYLLKPVQKSRLEKTLTRLQRVYQKNQQVVEKQQMIQLLGDLHIIAADGTSQPMKWRTSKAKELFTYMLSRRNEMVYRETILELFWQDSDIDKASKQLYTAIYTIRQTLKKYGLDGVQISSLTLNSGYKMTVNNVVIDIEQWLAQIKALPLLEQSTLTEHIQAFEAYTGEYLGDSDYLWAEGEKVRLKHLWLHQAQKLQDFYVANGDYQAAIKVQERVQYVYPEEEDSYFTLMQLYAQTDNVLAVEAQYSELTRMLQEHYAVEPNKDVVNWYQRWKN</sequence>
<dbReference type="InterPro" id="IPR001789">
    <property type="entry name" value="Sig_transdc_resp-reg_receiver"/>
</dbReference>
<keyword evidence="4" id="KW-0805">Transcription regulation</keyword>
<dbReference type="Pfam" id="PF03704">
    <property type="entry name" value="BTAD"/>
    <property type="match status" value="1"/>
</dbReference>
<protein>
    <recommendedName>
        <fullName evidence="8">Response regulatory domain-containing protein</fullName>
    </recommendedName>
</protein>
<dbReference type="SUPFAM" id="SSF48452">
    <property type="entry name" value="TPR-like"/>
    <property type="match status" value="1"/>
</dbReference>
<dbReference type="InterPro" id="IPR005158">
    <property type="entry name" value="BTAD"/>
</dbReference>
<evidence type="ECO:0000256" key="7">
    <source>
        <dbReference type="PROSITE-ProRule" id="PRU00169"/>
    </source>
</evidence>
<feature type="modified residue" description="4-aspartylphosphate" evidence="7">
    <location>
        <position position="55"/>
    </location>
</feature>
<gene>
    <name evidence="9" type="ORF">LYSBPC_32660</name>
</gene>
<dbReference type="InterPro" id="IPR001867">
    <property type="entry name" value="OmpR/PhoB-type_DNA-bd"/>
</dbReference>
<comment type="caution">
    <text evidence="9">The sequence shown here is derived from an EMBL/GenBank/DDBJ whole genome shotgun (WGS) entry which is preliminary data.</text>
</comment>
<dbReference type="RefSeq" id="WP_264990056.1">
    <property type="nucleotide sequence ID" value="NZ_BRZA01000006.1"/>
</dbReference>
<dbReference type="SUPFAM" id="SSF46894">
    <property type="entry name" value="C-terminal effector domain of the bipartite response regulators"/>
    <property type="match status" value="1"/>
</dbReference>
<evidence type="ECO:0000256" key="3">
    <source>
        <dbReference type="ARBA" id="ARBA00023012"/>
    </source>
</evidence>
<evidence type="ECO:0000259" key="8">
    <source>
        <dbReference type="PROSITE" id="PS50110"/>
    </source>
</evidence>
<dbReference type="SMART" id="SM00448">
    <property type="entry name" value="REC"/>
    <property type="match status" value="1"/>
</dbReference>
<keyword evidence="5" id="KW-0238">DNA-binding</keyword>
<dbReference type="Gene3D" id="1.10.10.10">
    <property type="entry name" value="Winged helix-like DNA-binding domain superfamily/Winged helix DNA-binding domain"/>
    <property type="match status" value="1"/>
</dbReference>
<organism evidence="9 10">
    <name type="scientific">Lysinibacillus piscis</name>
    <dbReference type="NCBI Taxonomy" id="2518931"/>
    <lineage>
        <taxon>Bacteria</taxon>
        <taxon>Bacillati</taxon>
        <taxon>Bacillota</taxon>
        <taxon>Bacilli</taxon>
        <taxon>Bacillales</taxon>
        <taxon>Bacillaceae</taxon>
        <taxon>Lysinibacillus</taxon>
    </lineage>
</organism>
<dbReference type="Pfam" id="PF00486">
    <property type="entry name" value="Trans_reg_C"/>
    <property type="match status" value="1"/>
</dbReference>
<evidence type="ECO:0000256" key="1">
    <source>
        <dbReference type="ARBA" id="ARBA00004496"/>
    </source>
</evidence>
<dbReference type="SUPFAM" id="SSF52172">
    <property type="entry name" value="CheY-like"/>
    <property type="match status" value="1"/>
</dbReference>
<dbReference type="InterPro" id="IPR016032">
    <property type="entry name" value="Sig_transdc_resp-reg_C-effctor"/>
</dbReference>
<dbReference type="SMART" id="SM01043">
    <property type="entry name" value="BTAD"/>
    <property type="match status" value="1"/>
</dbReference>
<dbReference type="Pfam" id="PF00072">
    <property type="entry name" value="Response_reg"/>
    <property type="match status" value="1"/>
</dbReference>
<dbReference type="PANTHER" id="PTHR35807:SF2">
    <property type="entry name" value="TRANSCRIPTIONAL ACTIVATOR DOMAIN"/>
    <property type="match status" value="1"/>
</dbReference>
<feature type="domain" description="Response regulatory" evidence="8">
    <location>
        <begin position="2"/>
        <end position="118"/>
    </location>
</feature>
<name>A0ABQ5NQ49_9BACI</name>
<dbReference type="EMBL" id="BRZA01000006">
    <property type="protein sequence ID" value="GLC90139.1"/>
    <property type="molecule type" value="Genomic_DNA"/>
</dbReference>
<keyword evidence="6" id="KW-0804">Transcription</keyword>
<evidence type="ECO:0000313" key="9">
    <source>
        <dbReference type="EMBL" id="GLC90139.1"/>
    </source>
</evidence>
<comment type="similarity">
    <text evidence="2">Belongs to the AfsR/DnrI/RedD regulatory family.</text>
</comment>
<keyword evidence="7" id="KW-0597">Phosphoprotein</keyword>
<dbReference type="PROSITE" id="PS50110">
    <property type="entry name" value="RESPONSE_REGULATORY"/>
    <property type="match status" value="1"/>
</dbReference>
<dbReference type="InterPro" id="IPR051677">
    <property type="entry name" value="AfsR-DnrI-RedD_regulator"/>
</dbReference>
<dbReference type="Gene3D" id="3.40.50.2300">
    <property type="match status" value="1"/>
</dbReference>
<keyword evidence="10" id="KW-1185">Reference proteome</keyword>
<evidence type="ECO:0000256" key="6">
    <source>
        <dbReference type="ARBA" id="ARBA00023163"/>
    </source>
</evidence>
<evidence type="ECO:0000256" key="2">
    <source>
        <dbReference type="ARBA" id="ARBA00005820"/>
    </source>
</evidence>
<dbReference type="Proteomes" id="UP001065593">
    <property type="component" value="Unassembled WGS sequence"/>
</dbReference>
<dbReference type="Gene3D" id="1.25.40.10">
    <property type="entry name" value="Tetratricopeptide repeat domain"/>
    <property type="match status" value="1"/>
</dbReference>
<dbReference type="InterPro" id="IPR011990">
    <property type="entry name" value="TPR-like_helical_dom_sf"/>
</dbReference>
<dbReference type="InterPro" id="IPR011006">
    <property type="entry name" value="CheY-like_superfamily"/>
</dbReference>